<keyword evidence="2" id="KW-1185">Reference proteome</keyword>
<sequence length="102" mass="11196">MLSGFSTFVFAAQDSEPFKSDITLEYLLEVLASESIERDALAGITTKTFTEQGASFTYYYSPSLQRSFIVDNEIGRVCKTYSGSEILSCFPCAKSEVSATCP</sequence>
<dbReference type="EMBL" id="JAAAWN010000005">
    <property type="protein sequence ID" value="NDV90622.1"/>
    <property type="molecule type" value="Genomic_DNA"/>
</dbReference>
<name>A0A7X5LJQ3_9ALTE</name>
<gene>
    <name evidence="1" type="ORF">GTH32_05350</name>
</gene>
<dbReference type="Proteomes" id="UP000470213">
    <property type="component" value="Unassembled WGS sequence"/>
</dbReference>
<evidence type="ECO:0000313" key="2">
    <source>
        <dbReference type="Proteomes" id="UP000470213"/>
    </source>
</evidence>
<dbReference type="AlphaFoldDB" id="A0A7X5LJQ3"/>
<proteinExistence type="predicted"/>
<comment type="caution">
    <text evidence="1">The sequence shown here is derived from an EMBL/GenBank/DDBJ whole genome shotgun (WGS) entry which is preliminary data.</text>
</comment>
<accession>A0A7X5LJQ3</accession>
<organism evidence="1 2">
    <name type="scientific">Alteromonas profundi</name>
    <dbReference type="NCBI Taxonomy" id="2696062"/>
    <lineage>
        <taxon>Bacteria</taxon>
        <taxon>Pseudomonadati</taxon>
        <taxon>Pseudomonadota</taxon>
        <taxon>Gammaproteobacteria</taxon>
        <taxon>Alteromonadales</taxon>
        <taxon>Alteromonadaceae</taxon>
        <taxon>Alteromonas/Salinimonas group</taxon>
        <taxon>Alteromonas</taxon>
    </lineage>
</organism>
<reference evidence="1 2" key="1">
    <citation type="submission" date="2020-01" db="EMBL/GenBank/DDBJ databases">
        <authorList>
            <person name="Chen J."/>
            <person name="Zhu S."/>
            <person name="Yang J."/>
        </authorList>
    </citation>
    <scope>NUCLEOTIDE SEQUENCE [LARGE SCALE GENOMIC DNA]</scope>
    <source>
        <strain evidence="1 2">345S023</strain>
    </source>
</reference>
<evidence type="ECO:0000313" key="1">
    <source>
        <dbReference type="EMBL" id="NDV90622.1"/>
    </source>
</evidence>
<protein>
    <submittedName>
        <fullName evidence="1">Uncharacterized protein</fullName>
    </submittedName>
</protein>